<dbReference type="GO" id="GO:0006260">
    <property type="term" value="P:DNA replication"/>
    <property type="evidence" value="ECO:0007669"/>
    <property type="project" value="InterPro"/>
</dbReference>
<proteinExistence type="predicted"/>
<dbReference type="GO" id="GO:0003887">
    <property type="term" value="F:DNA-directed DNA polymerase activity"/>
    <property type="evidence" value="ECO:0007669"/>
    <property type="project" value="InterPro"/>
</dbReference>
<dbReference type="EMBL" id="LAZR01015387">
    <property type="protein sequence ID" value="KKM13401.1"/>
    <property type="molecule type" value="Genomic_DNA"/>
</dbReference>
<comment type="caution">
    <text evidence="2">The sequence shown here is derived from an EMBL/GenBank/DDBJ whole genome shotgun (WGS) entry which is preliminary data.</text>
</comment>
<evidence type="ECO:0000259" key="1">
    <source>
        <dbReference type="Pfam" id="PF00476"/>
    </source>
</evidence>
<dbReference type="Pfam" id="PF00476">
    <property type="entry name" value="DNA_pol_A"/>
    <property type="match status" value="1"/>
</dbReference>
<name>A0A0F9HDE5_9ZZZZ</name>
<dbReference type="Gene3D" id="3.30.70.370">
    <property type="match status" value="1"/>
</dbReference>
<dbReference type="SUPFAM" id="SSF56672">
    <property type="entry name" value="DNA/RNA polymerases"/>
    <property type="match status" value="1"/>
</dbReference>
<dbReference type="GO" id="GO:0003677">
    <property type="term" value="F:DNA binding"/>
    <property type="evidence" value="ECO:0007669"/>
    <property type="project" value="InterPro"/>
</dbReference>
<feature type="domain" description="DNA-directed DNA polymerase family A palm" evidence="1">
    <location>
        <begin position="1"/>
        <end position="86"/>
    </location>
</feature>
<dbReference type="InterPro" id="IPR043502">
    <property type="entry name" value="DNA/RNA_pol_sf"/>
</dbReference>
<gene>
    <name evidence="2" type="ORF">LCGC14_1716620</name>
</gene>
<reference evidence="2" key="1">
    <citation type="journal article" date="2015" name="Nature">
        <title>Complex archaea that bridge the gap between prokaryotes and eukaryotes.</title>
        <authorList>
            <person name="Spang A."/>
            <person name="Saw J.H."/>
            <person name="Jorgensen S.L."/>
            <person name="Zaremba-Niedzwiedzka K."/>
            <person name="Martijn J."/>
            <person name="Lind A.E."/>
            <person name="van Eijk R."/>
            <person name="Schleper C."/>
            <person name="Guy L."/>
            <person name="Ettema T.J."/>
        </authorList>
    </citation>
    <scope>NUCLEOTIDE SEQUENCE</scope>
</reference>
<feature type="non-terminal residue" evidence="2">
    <location>
        <position position="1"/>
    </location>
</feature>
<organism evidence="2">
    <name type="scientific">marine sediment metagenome</name>
    <dbReference type="NCBI Taxonomy" id="412755"/>
    <lineage>
        <taxon>unclassified sequences</taxon>
        <taxon>metagenomes</taxon>
        <taxon>ecological metagenomes</taxon>
    </lineage>
</organism>
<sequence length="98" mass="11029">RDAVASLPQSTIADLLNSKLVEVHRALDPKTLRVLLQVHDAVLFSVDRDTWRSACRLVLNTLDSTLEIEGEECRIPAEMSVGERWGKLRNVTKELCTD</sequence>
<dbReference type="Gene3D" id="1.10.150.20">
    <property type="entry name" value="5' to 3' exonuclease, C-terminal subdomain"/>
    <property type="match status" value="1"/>
</dbReference>
<evidence type="ECO:0000313" key="2">
    <source>
        <dbReference type="EMBL" id="KKM13401.1"/>
    </source>
</evidence>
<dbReference type="AlphaFoldDB" id="A0A0F9HDE5"/>
<accession>A0A0F9HDE5</accession>
<protein>
    <recommendedName>
        <fullName evidence="1">DNA-directed DNA polymerase family A palm domain-containing protein</fullName>
    </recommendedName>
</protein>
<dbReference type="InterPro" id="IPR001098">
    <property type="entry name" value="DNA-dir_DNA_pol_A_palm_dom"/>
</dbReference>